<dbReference type="GeneID" id="111248472"/>
<dbReference type="PANTHER" id="PTHR11827">
    <property type="entry name" value="SOLUTE CARRIER FAMILY 12, CATION COTRANSPORTERS"/>
    <property type="match status" value="1"/>
</dbReference>
<dbReference type="InterPro" id="IPR004841">
    <property type="entry name" value="AA-permease/SLC12A_dom"/>
</dbReference>
<dbReference type="InterPro" id="IPR004842">
    <property type="entry name" value="SLC12A_fam"/>
</dbReference>
<dbReference type="OMA" id="ICFVFIM"/>
<keyword evidence="3 6" id="KW-1133">Transmembrane helix</keyword>
<feature type="transmembrane region" description="Helical" evidence="6">
    <location>
        <begin position="202"/>
        <end position="222"/>
    </location>
</feature>
<feature type="transmembrane region" description="Helical" evidence="6">
    <location>
        <begin position="276"/>
        <end position="295"/>
    </location>
</feature>
<comment type="subcellular location">
    <subcellularLocation>
        <location evidence="1">Membrane</location>
        <topology evidence="1">Multi-pass membrane protein</topology>
    </subcellularLocation>
</comment>
<accession>A0A7M7K2T9</accession>
<feature type="compositionally biased region" description="Basic and acidic residues" evidence="5">
    <location>
        <begin position="30"/>
        <end position="39"/>
    </location>
</feature>
<dbReference type="InParanoid" id="A0A7M7K2T9"/>
<feature type="region of interest" description="Disordered" evidence="5">
    <location>
        <begin position="1"/>
        <end position="58"/>
    </location>
</feature>
<dbReference type="GO" id="GO:0015379">
    <property type="term" value="F:potassium:chloride symporter activity"/>
    <property type="evidence" value="ECO:0007669"/>
    <property type="project" value="TreeGrafter"/>
</dbReference>
<feature type="transmembrane region" description="Helical" evidence="6">
    <location>
        <begin position="307"/>
        <end position="330"/>
    </location>
</feature>
<feature type="region of interest" description="Disordered" evidence="5">
    <location>
        <begin position="583"/>
        <end position="608"/>
    </location>
</feature>
<dbReference type="GO" id="GO:1990573">
    <property type="term" value="P:potassium ion import across plasma membrane"/>
    <property type="evidence" value="ECO:0007669"/>
    <property type="project" value="TreeGrafter"/>
</dbReference>
<evidence type="ECO:0000313" key="8">
    <source>
        <dbReference type="EnsemblMetazoa" id="XP_022656648"/>
    </source>
</evidence>
<feature type="region of interest" description="Disordered" evidence="5">
    <location>
        <begin position="536"/>
        <end position="560"/>
    </location>
</feature>
<dbReference type="OrthoDB" id="2020542at2759"/>
<keyword evidence="9" id="KW-1185">Reference proteome</keyword>
<feature type="transmembrane region" description="Helical" evidence="6">
    <location>
        <begin position="459"/>
        <end position="477"/>
    </location>
</feature>
<evidence type="ECO:0000256" key="1">
    <source>
        <dbReference type="ARBA" id="ARBA00004141"/>
    </source>
</evidence>
<feature type="transmembrane region" description="Helical" evidence="6">
    <location>
        <begin position="116"/>
        <end position="138"/>
    </location>
</feature>
<feature type="domain" description="Amino acid permease/ SLC12A" evidence="7">
    <location>
        <begin position="88"/>
        <end position="391"/>
    </location>
</feature>
<sequence>MAGASGISEASGLCGADETSSKAGGYQTVDKSECVEEKAPSQLPLRPDDASSHNELFNEDNGERTDHAWWLTQLLLSQPVFFGTWDGVFTTCLIHLVGAIVFLRAGWIVGNAGIQLSLLIVALTALVCGIALLAAVGVTQRCHIDTGGIHDILSHILGARLGGAVSLVYCFGQAVSCALHLMAFAESMCGLLKFDDSYIEKAIAVVALMFLLGINLAGVKWVVRIQFVLLVVLLAALSDFGVGVFIKKDMESGVTGLNVTTFTENWHSSYMPKQNWFTILGVFFPAMTGVCAGINMSSDLLQPAKNIPTGTFSAIGISVLIYIAFILGLGATSERWALQQNYMIAEKVSAIGVILLCGLYISSMSSSLGSLYATPRILQRMAIDGVLPGSHYLAEGVSLYPLFIQPGTWHSFMLAYFNSVNSVENKGHLQYLTNCQQHVYNVRGPAEKSVCALKGPNKVPACAMLLFSLVTLGLVLAGDINGLAPIVTIPFLMTYASVEYAYFNMAVTYRIQKERREKLDQRPTVPSNRQYAAEVATPTAGSPIHHYEPPGGEASVRGADTASIGSGAGDLERLFPERVTVVRTKSRASSSSTSSPITSPGHSSLRSVNDEASALITHETKVARTPLSEVAKKPDTWYFRMFNKWIALLGVILKVTIMFLVEWRYSAISLVAVALLAIYIGKNKPLSHPGISEWSLHIATKNSLLKCLGKKISSSEQIVVSSPHPGGLFTSSQLNYDGNDYASRKRYHQTTTVQPAHHYQDFDGN</sequence>
<evidence type="ECO:0000313" key="9">
    <source>
        <dbReference type="Proteomes" id="UP000594260"/>
    </source>
</evidence>
<evidence type="ECO:0000256" key="2">
    <source>
        <dbReference type="ARBA" id="ARBA00022692"/>
    </source>
</evidence>
<dbReference type="EnsemblMetazoa" id="XM_022800914">
    <property type="protein sequence ID" value="XP_022656649"/>
    <property type="gene ID" value="LOC111248472"/>
</dbReference>
<dbReference type="Pfam" id="PF00324">
    <property type="entry name" value="AA_permease"/>
    <property type="match status" value="1"/>
</dbReference>
<dbReference type="GO" id="GO:0016020">
    <property type="term" value="C:membrane"/>
    <property type="evidence" value="ECO:0007669"/>
    <property type="project" value="UniProtKB-SubCell"/>
</dbReference>
<feature type="transmembrane region" description="Helical" evidence="6">
    <location>
        <begin position="642"/>
        <end position="659"/>
    </location>
</feature>
<dbReference type="Gene3D" id="1.20.1740.10">
    <property type="entry name" value="Amino acid/polyamine transporter I"/>
    <property type="match status" value="1"/>
</dbReference>
<dbReference type="GO" id="GO:0055075">
    <property type="term" value="P:potassium ion homeostasis"/>
    <property type="evidence" value="ECO:0007669"/>
    <property type="project" value="TreeGrafter"/>
</dbReference>
<organism evidence="8 9">
    <name type="scientific">Varroa destructor</name>
    <name type="common">Honeybee mite</name>
    <dbReference type="NCBI Taxonomy" id="109461"/>
    <lineage>
        <taxon>Eukaryota</taxon>
        <taxon>Metazoa</taxon>
        <taxon>Ecdysozoa</taxon>
        <taxon>Arthropoda</taxon>
        <taxon>Chelicerata</taxon>
        <taxon>Arachnida</taxon>
        <taxon>Acari</taxon>
        <taxon>Parasitiformes</taxon>
        <taxon>Mesostigmata</taxon>
        <taxon>Gamasina</taxon>
        <taxon>Dermanyssoidea</taxon>
        <taxon>Varroidae</taxon>
        <taxon>Varroa</taxon>
    </lineage>
</organism>
<protein>
    <recommendedName>
        <fullName evidence="7">Amino acid permease/ SLC12A domain-containing protein</fullName>
    </recommendedName>
</protein>
<dbReference type="RefSeq" id="XP_022656649.1">
    <property type="nucleotide sequence ID" value="XM_022800914.1"/>
</dbReference>
<dbReference type="GO" id="GO:0055064">
    <property type="term" value="P:chloride ion homeostasis"/>
    <property type="evidence" value="ECO:0007669"/>
    <property type="project" value="TreeGrafter"/>
</dbReference>
<feature type="transmembrane region" description="Helical" evidence="6">
    <location>
        <begin position="88"/>
        <end position="110"/>
    </location>
</feature>
<evidence type="ECO:0000256" key="3">
    <source>
        <dbReference type="ARBA" id="ARBA00022989"/>
    </source>
</evidence>
<dbReference type="AlphaFoldDB" id="A0A7M7K2T9"/>
<dbReference type="PANTHER" id="PTHR11827:SF6">
    <property type="entry name" value="SOLUTE CARRIER FAMILY 12 MEMBER 8"/>
    <property type="match status" value="1"/>
</dbReference>
<dbReference type="EnsemblMetazoa" id="XM_022800913">
    <property type="protein sequence ID" value="XP_022656648"/>
    <property type="gene ID" value="LOC111248472"/>
</dbReference>
<name>A0A7M7K2T9_VARDE</name>
<dbReference type="Proteomes" id="UP000594260">
    <property type="component" value="Unplaced"/>
</dbReference>
<proteinExistence type="predicted"/>
<feature type="transmembrane region" description="Helical" evidence="6">
    <location>
        <begin position="483"/>
        <end position="503"/>
    </location>
</feature>
<feature type="transmembrane region" description="Helical" evidence="6">
    <location>
        <begin position="350"/>
        <end position="373"/>
    </location>
</feature>
<reference evidence="8" key="1">
    <citation type="submission" date="2021-01" db="UniProtKB">
        <authorList>
            <consortium name="EnsemblMetazoa"/>
        </authorList>
    </citation>
    <scope>IDENTIFICATION</scope>
</reference>
<evidence type="ECO:0000256" key="6">
    <source>
        <dbReference type="SAM" id="Phobius"/>
    </source>
</evidence>
<dbReference type="RefSeq" id="XP_022656648.1">
    <property type="nucleotide sequence ID" value="XM_022800913.1"/>
</dbReference>
<dbReference type="FunCoup" id="A0A7M7K2T9">
    <property type="interactions" value="55"/>
</dbReference>
<feature type="compositionally biased region" description="Low complexity" evidence="5">
    <location>
        <begin position="587"/>
        <end position="604"/>
    </location>
</feature>
<dbReference type="GO" id="GO:0006884">
    <property type="term" value="P:cell volume homeostasis"/>
    <property type="evidence" value="ECO:0007669"/>
    <property type="project" value="TreeGrafter"/>
</dbReference>
<dbReference type="KEGG" id="vde:111248472"/>
<keyword evidence="2 6" id="KW-0812">Transmembrane</keyword>
<feature type="transmembrane region" description="Helical" evidence="6">
    <location>
        <begin position="159"/>
        <end position="182"/>
    </location>
</feature>
<evidence type="ECO:0000256" key="4">
    <source>
        <dbReference type="ARBA" id="ARBA00023136"/>
    </source>
</evidence>
<keyword evidence="4 6" id="KW-0472">Membrane</keyword>
<evidence type="ECO:0000256" key="5">
    <source>
        <dbReference type="SAM" id="MobiDB-lite"/>
    </source>
</evidence>
<feature type="transmembrane region" description="Helical" evidence="6">
    <location>
        <begin position="227"/>
        <end position="246"/>
    </location>
</feature>
<evidence type="ECO:0000259" key="7">
    <source>
        <dbReference type="Pfam" id="PF00324"/>
    </source>
</evidence>